<evidence type="ECO:0000256" key="1">
    <source>
        <dbReference type="SAM" id="MobiDB-lite"/>
    </source>
</evidence>
<dbReference type="EMBL" id="JBIMZQ010000078">
    <property type="protein sequence ID" value="KAL3656560.1"/>
    <property type="molecule type" value="Genomic_DNA"/>
</dbReference>
<gene>
    <name evidence="2" type="ORF">V7S43_018559</name>
</gene>
<evidence type="ECO:0008006" key="4">
    <source>
        <dbReference type="Google" id="ProtNLM"/>
    </source>
</evidence>
<feature type="compositionally biased region" description="Polar residues" evidence="1">
    <location>
        <begin position="173"/>
        <end position="189"/>
    </location>
</feature>
<name>A0ABD3EU72_9STRA</name>
<dbReference type="Proteomes" id="UP001632037">
    <property type="component" value="Unassembled WGS sequence"/>
</dbReference>
<protein>
    <recommendedName>
        <fullName evidence="4">BZIP domain-containing protein</fullName>
    </recommendedName>
</protein>
<feature type="region of interest" description="Disordered" evidence="1">
    <location>
        <begin position="173"/>
        <end position="195"/>
    </location>
</feature>
<evidence type="ECO:0000313" key="3">
    <source>
        <dbReference type="Proteomes" id="UP001632037"/>
    </source>
</evidence>
<accession>A0ABD3EU72</accession>
<reference evidence="2 3" key="1">
    <citation type="submission" date="2024-09" db="EMBL/GenBank/DDBJ databases">
        <title>Genome sequencing and assembly of Phytophthora oleae, isolate VK10A, causative agent of rot of olive drupes.</title>
        <authorList>
            <person name="Conti Taguali S."/>
            <person name="Riolo M."/>
            <person name="La Spada F."/>
            <person name="Cacciola S.O."/>
            <person name="Dionisio G."/>
        </authorList>
    </citation>
    <scope>NUCLEOTIDE SEQUENCE [LARGE SCALE GENOMIC DNA]</scope>
    <source>
        <strain evidence="2 3">VK10A</strain>
    </source>
</reference>
<evidence type="ECO:0000313" key="2">
    <source>
        <dbReference type="EMBL" id="KAL3656560.1"/>
    </source>
</evidence>
<organism evidence="2 3">
    <name type="scientific">Phytophthora oleae</name>
    <dbReference type="NCBI Taxonomy" id="2107226"/>
    <lineage>
        <taxon>Eukaryota</taxon>
        <taxon>Sar</taxon>
        <taxon>Stramenopiles</taxon>
        <taxon>Oomycota</taxon>
        <taxon>Peronosporomycetes</taxon>
        <taxon>Peronosporales</taxon>
        <taxon>Peronosporaceae</taxon>
        <taxon>Phytophthora</taxon>
    </lineage>
</organism>
<dbReference type="AlphaFoldDB" id="A0ABD3EU72"/>
<proteinExistence type="predicted"/>
<comment type="caution">
    <text evidence="2">The sequence shown here is derived from an EMBL/GenBank/DDBJ whole genome shotgun (WGS) entry which is preliminary data.</text>
</comment>
<feature type="region of interest" description="Disordered" evidence="1">
    <location>
        <begin position="18"/>
        <end position="41"/>
    </location>
</feature>
<sequence length="195" mass="21968">MDYFLAFVNSLKLSNIDVESGSSDSNSPVQSPRVRAPSGEMLPDQRNIFKRKKRKRPNLSSSTRLQQTKKAETLFLRRRVLELEEQITQLKIAKCGLCVRRKGNNDKTIKTTDSKWVDMAEAEHEARPKSEETNCMLKLIVAKQTQSSMSLQARLIKQAAANEMDLLQIDSQLPTASSPQTETSATNECIKSPIE</sequence>
<keyword evidence="3" id="KW-1185">Reference proteome</keyword>
<feature type="compositionally biased region" description="Polar residues" evidence="1">
    <location>
        <begin position="20"/>
        <end position="30"/>
    </location>
</feature>